<comment type="caution">
    <text evidence="1">The sequence shown here is derived from an EMBL/GenBank/DDBJ whole genome shotgun (WGS) entry which is preliminary data.</text>
</comment>
<organism evidence="1 2">
    <name type="scientific">Nelumbo nucifera</name>
    <name type="common">Sacred lotus</name>
    <dbReference type="NCBI Taxonomy" id="4432"/>
    <lineage>
        <taxon>Eukaryota</taxon>
        <taxon>Viridiplantae</taxon>
        <taxon>Streptophyta</taxon>
        <taxon>Embryophyta</taxon>
        <taxon>Tracheophyta</taxon>
        <taxon>Spermatophyta</taxon>
        <taxon>Magnoliopsida</taxon>
        <taxon>Proteales</taxon>
        <taxon>Nelumbonaceae</taxon>
        <taxon>Nelumbo</taxon>
    </lineage>
</organism>
<gene>
    <name evidence="1" type="ORF">HUJ06_018861</name>
</gene>
<accession>A0A822ZSN6</accession>
<evidence type="ECO:0000313" key="1">
    <source>
        <dbReference type="EMBL" id="DAD48924.1"/>
    </source>
</evidence>
<name>A0A822ZSN6_NELNU</name>
<sequence>MIPQGLLSAELNTLLFARFSLNLCCLPLNILNELESNNIMELKWSRALTCLLAVLCSI</sequence>
<keyword evidence="2" id="KW-1185">Reference proteome</keyword>
<dbReference type="EMBL" id="DUZY01000008">
    <property type="protein sequence ID" value="DAD48924.1"/>
    <property type="molecule type" value="Genomic_DNA"/>
</dbReference>
<dbReference type="AlphaFoldDB" id="A0A822ZSN6"/>
<evidence type="ECO:0000313" key="2">
    <source>
        <dbReference type="Proteomes" id="UP000607653"/>
    </source>
</evidence>
<reference evidence="1 2" key="1">
    <citation type="journal article" date="2020" name="Mol. Biol. Evol.">
        <title>Distinct Expression and Methylation Patterns for Genes with Different Fates following a Single Whole-Genome Duplication in Flowering Plants.</title>
        <authorList>
            <person name="Shi T."/>
            <person name="Rahmani R.S."/>
            <person name="Gugger P.F."/>
            <person name="Wang M."/>
            <person name="Li H."/>
            <person name="Zhang Y."/>
            <person name="Li Z."/>
            <person name="Wang Q."/>
            <person name="Van de Peer Y."/>
            <person name="Marchal K."/>
            <person name="Chen J."/>
        </authorList>
    </citation>
    <scope>NUCLEOTIDE SEQUENCE [LARGE SCALE GENOMIC DNA]</scope>
    <source>
        <tissue evidence="1">Leaf</tissue>
    </source>
</reference>
<proteinExistence type="predicted"/>
<dbReference type="Proteomes" id="UP000607653">
    <property type="component" value="Unassembled WGS sequence"/>
</dbReference>
<protein>
    <submittedName>
        <fullName evidence="1">Uncharacterized protein</fullName>
    </submittedName>
</protein>